<dbReference type="InterPro" id="IPR036034">
    <property type="entry name" value="PDZ_sf"/>
</dbReference>
<organism evidence="5">
    <name type="scientific">marine metagenome</name>
    <dbReference type="NCBI Taxonomy" id="408172"/>
    <lineage>
        <taxon>unclassified sequences</taxon>
        <taxon>metagenomes</taxon>
        <taxon>ecological metagenomes</taxon>
    </lineage>
</organism>
<dbReference type="InterPro" id="IPR043504">
    <property type="entry name" value="Peptidase_S1_PA_chymotrypsin"/>
</dbReference>
<dbReference type="InterPro" id="IPR001478">
    <property type="entry name" value="PDZ"/>
</dbReference>
<dbReference type="PANTHER" id="PTHR43343">
    <property type="entry name" value="PEPTIDASE S12"/>
    <property type="match status" value="1"/>
</dbReference>
<sequence>MIIQKFISLIIVLNLYLFSAYGVTRFSVEEQENIRIYEKSSKAVVNISNIGLNYDFFYRAIPAESGSGTGFLIDDSGTIVTNYHVVENARKLIITLSDNSQWPGELIGADPNNDLAVIRIDAPSSSYEYLAFSSSRDIVVGQKVLALGNPFGLRLTLTTGIISALGRTIAAKNGRKIEGIIQTDAAINPGNSGGPLLDSEGKVIGINTAIIGTSGSVGIGFAVPSDTALRILPDLLEYGYVRRPWLGIEPIPTVYLKRIGIDVPEGVLIARVVKGASADQAGLLGATKTVKVGNYKIPWGGDIITHINQTKVTTMEDLAQQIETRRSGDVINIKLIRNERVLSIKVELFLRPRS</sequence>
<comment type="similarity">
    <text evidence="1">Belongs to the peptidase S1C family.</text>
</comment>
<dbReference type="AlphaFoldDB" id="A0A381VGD8"/>
<dbReference type="InterPro" id="IPR051201">
    <property type="entry name" value="Chloro_Bact_Ser_Proteases"/>
</dbReference>
<dbReference type="SUPFAM" id="SSF50156">
    <property type="entry name" value="PDZ domain-like"/>
    <property type="match status" value="1"/>
</dbReference>
<name>A0A381VGD8_9ZZZZ</name>
<dbReference type="InterPro" id="IPR009003">
    <property type="entry name" value="Peptidase_S1_PA"/>
</dbReference>
<dbReference type="Pfam" id="PF13180">
    <property type="entry name" value="PDZ_2"/>
    <property type="match status" value="1"/>
</dbReference>
<dbReference type="PANTHER" id="PTHR43343:SF3">
    <property type="entry name" value="PROTEASE DO-LIKE 8, CHLOROPLASTIC"/>
    <property type="match status" value="1"/>
</dbReference>
<dbReference type="PRINTS" id="PR00834">
    <property type="entry name" value="PROTEASES2C"/>
</dbReference>
<feature type="domain" description="PDZ" evidence="4">
    <location>
        <begin position="244"/>
        <end position="339"/>
    </location>
</feature>
<dbReference type="GO" id="GO:0004252">
    <property type="term" value="F:serine-type endopeptidase activity"/>
    <property type="evidence" value="ECO:0007669"/>
    <property type="project" value="InterPro"/>
</dbReference>
<dbReference type="SUPFAM" id="SSF50494">
    <property type="entry name" value="Trypsin-like serine proteases"/>
    <property type="match status" value="1"/>
</dbReference>
<evidence type="ECO:0000259" key="4">
    <source>
        <dbReference type="SMART" id="SM00228"/>
    </source>
</evidence>
<accession>A0A381VGD8</accession>
<evidence type="ECO:0000256" key="3">
    <source>
        <dbReference type="ARBA" id="ARBA00022801"/>
    </source>
</evidence>
<keyword evidence="3" id="KW-0378">Hydrolase</keyword>
<protein>
    <recommendedName>
        <fullName evidence="4">PDZ domain-containing protein</fullName>
    </recommendedName>
</protein>
<dbReference type="EMBL" id="UINC01008638">
    <property type="protein sequence ID" value="SVA38838.1"/>
    <property type="molecule type" value="Genomic_DNA"/>
</dbReference>
<evidence type="ECO:0000256" key="1">
    <source>
        <dbReference type="ARBA" id="ARBA00010541"/>
    </source>
</evidence>
<dbReference type="InterPro" id="IPR001940">
    <property type="entry name" value="Peptidase_S1C"/>
</dbReference>
<gene>
    <name evidence="5" type="ORF">METZ01_LOCUS91692</name>
</gene>
<dbReference type="Gene3D" id="2.40.10.10">
    <property type="entry name" value="Trypsin-like serine proteases"/>
    <property type="match status" value="2"/>
</dbReference>
<evidence type="ECO:0000313" key="5">
    <source>
        <dbReference type="EMBL" id="SVA38838.1"/>
    </source>
</evidence>
<dbReference type="Pfam" id="PF13365">
    <property type="entry name" value="Trypsin_2"/>
    <property type="match status" value="1"/>
</dbReference>
<evidence type="ECO:0000256" key="2">
    <source>
        <dbReference type="ARBA" id="ARBA00022670"/>
    </source>
</evidence>
<proteinExistence type="inferred from homology"/>
<reference evidence="5" key="1">
    <citation type="submission" date="2018-05" db="EMBL/GenBank/DDBJ databases">
        <authorList>
            <person name="Lanie J.A."/>
            <person name="Ng W.-L."/>
            <person name="Kazmierczak K.M."/>
            <person name="Andrzejewski T.M."/>
            <person name="Davidsen T.M."/>
            <person name="Wayne K.J."/>
            <person name="Tettelin H."/>
            <person name="Glass J.I."/>
            <person name="Rusch D."/>
            <person name="Podicherti R."/>
            <person name="Tsui H.-C.T."/>
            <person name="Winkler M.E."/>
        </authorList>
    </citation>
    <scope>NUCLEOTIDE SEQUENCE</scope>
</reference>
<dbReference type="GO" id="GO:0006508">
    <property type="term" value="P:proteolysis"/>
    <property type="evidence" value="ECO:0007669"/>
    <property type="project" value="UniProtKB-KW"/>
</dbReference>
<dbReference type="Gene3D" id="2.30.42.10">
    <property type="match status" value="1"/>
</dbReference>
<dbReference type="SMART" id="SM00228">
    <property type="entry name" value="PDZ"/>
    <property type="match status" value="1"/>
</dbReference>
<keyword evidence="2" id="KW-0645">Protease</keyword>